<dbReference type="OrthoDB" id="8282715at2"/>
<dbReference type="Gene3D" id="1.20.120.520">
    <property type="entry name" value="nmb1532 protein domain like"/>
    <property type="match status" value="1"/>
</dbReference>
<sequence length="175" mass="19399">MRPDHPNSGVPGRKSANIYPLGIETRLGPELEAHIRAQENLCARLEALADGLPDKIDRQICLHLARQIGAVVKKAHRFEEGLLFPLLRGRAIGDESLAQTLTRLQYEHFEDEAYADELAEALTGFVTGSGRPNAETLGYMLRGFFEAMRRHLAFEREHLLPLLSTPQAGSPVHAA</sequence>
<dbReference type="InterPro" id="IPR012312">
    <property type="entry name" value="Hemerythrin-like"/>
</dbReference>
<accession>A0A1W2DR24</accession>
<evidence type="ECO:0000259" key="1">
    <source>
        <dbReference type="Pfam" id="PF01814"/>
    </source>
</evidence>
<dbReference type="EMBL" id="FWXR01000017">
    <property type="protein sequence ID" value="SMC99853.1"/>
    <property type="molecule type" value="Genomic_DNA"/>
</dbReference>
<feature type="domain" description="Hemerythrin-like" evidence="1">
    <location>
        <begin position="36"/>
        <end position="163"/>
    </location>
</feature>
<keyword evidence="3" id="KW-1185">Reference proteome</keyword>
<evidence type="ECO:0000313" key="3">
    <source>
        <dbReference type="Proteomes" id="UP000192656"/>
    </source>
</evidence>
<protein>
    <submittedName>
        <fullName evidence="2">Hemerythrin HHE cation binding domain-containing protein</fullName>
    </submittedName>
</protein>
<reference evidence="2 3" key="1">
    <citation type="submission" date="2017-04" db="EMBL/GenBank/DDBJ databases">
        <authorList>
            <person name="Afonso C.L."/>
            <person name="Miller P.J."/>
            <person name="Scott M.A."/>
            <person name="Spackman E."/>
            <person name="Goraichik I."/>
            <person name="Dimitrov K.M."/>
            <person name="Suarez D.L."/>
            <person name="Swayne D.E."/>
        </authorList>
    </citation>
    <scope>NUCLEOTIDE SEQUENCE [LARGE SCALE GENOMIC DNA]</scope>
    <source>
        <strain evidence="2 3">CGMCC 1.10972</strain>
    </source>
</reference>
<dbReference type="Proteomes" id="UP000192656">
    <property type="component" value="Unassembled WGS sequence"/>
</dbReference>
<dbReference type="AlphaFoldDB" id="A0A1W2DR24"/>
<organism evidence="2 3">
    <name type="scientific">Fulvimarina manganoxydans</name>
    <dbReference type="NCBI Taxonomy" id="937218"/>
    <lineage>
        <taxon>Bacteria</taxon>
        <taxon>Pseudomonadati</taxon>
        <taxon>Pseudomonadota</taxon>
        <taxon>Alphaproteobacteria</taxon>
        <taxon>Hyphomicrobiales</taxon>
        <taxon>Aurantimonadaceae</taxon>
        <taxon>Fulvimarina</taxon>
    </lineage>
</organism>
<gene>
    <name evidence="2" type="ORF">SAMN06297251_11721</name>
</gene>
<name>A0A1W2DR24_9HYPH</name>
<dbReference type="Pfam" id="PF01814">
    <property type="entry name" value="Hemerythrin"/>
    <property type="match status" value="1"/>
</dbReference>
<dbReference type="RefSeq" id="WP_084411578.1">
    <property type="nucleotide sequence ID" value="NZ_FWXR01000017.1"/>
</dbReference>
<evidence type="ECO:0000313" key="2">
    <source>
        <dbReference type="EMBL" id="SMC99853.1"/>
    </source>
</evidence>
<proteinExistence type="predicted"/>
<dbReference type="STRING" id="937218.SAMN06297251_11721"/>